<proteinExistence type="predicted"/>
<evidence type="ECO:0000313" key="3">
    <source>
        <dbReference type="EMBL" id="MBC2408260.1"/>
    </source>
</evidence>
<evidence type="ECO:0000259" key="1">
    <source>
        <dbReference type="Pfam" id="PF22003"/>
    </source>
</evidence>
<protein>
    <recommendedName>
        <fullName evidence="1">MrkD-like receptor binding domain-containing protein</fullName>
    </recommendedName>
</protein>
<dbReference type="RefSeq" id="WP_185706252.1">
    <property type="nucleotide sequence ID" value="NZ_JAAXCY010000007.1"/>
</dbReference>
<dbReference type="Proteomes" id="UP000534677">
    <property type="component" value="Unassembled WGS sequence"/>
</dbReference>
<dbReference type="EMBL" id="JAAXCZ010000003">
    <property type="protein sequence ID" value="MBC2381032.1"/>
    <property type="molecule type" value="Genomic_DNA"/>
</dbReference>
<accession>A0A7X1APP1</accession>
<reference evidence="4 5" key="1">
    <citation type="submission" date="2020-04" db="EMBL/GenBank/DDBJ databases">
        <title>Pseudomonas crami sp. nov., a novel proteolytic bacterial species isolated from cream.</title>
        <authorList>
            <person name="Hofmann K."/>
            <person name="Woller A."/>
            <person name="Huptas C."/>
            <person name="Wenning M."/>
            <person name="Scherer S."/>
            <person name="Doll E.V."/>
        </authorList>
    </citation>
    <scope>NUCLEOTIDE SEQUENCE [LARGE SCALE GENOMIC DNA]</scope>
    <source>
        <strain evidence="2 5">WS 5096</strain>
        <strain evidence="3 4">WS 5106</strain>
    </source>
</reference>
<evidence type="ECO:0000313" key="4">
    <source>
        <dbReference type="Proteomes" id="UP000520513"/>
    </source>
</evidence>
<name>A0A7X1APP1_9PSED</name>
<dbReference type="EMBL" id="JAAXCY010000007">
    <property type="protein sequence ID" value="MBC2408260.1"/>
    <property type="molecule type" value="Genomic_DNA"/>
</dbReference>
<keyword evidence="5" id="KW-1185">Reference proteome</keyword>
<dbReference type="Pfam" id="PF22003">
    <property type="entry name" value="MrkDrd"/>
    <property type="match status" value="1"/>
</dbReference>
<feature type="domain" description="MrkD-like receptor binding" evidence="1">
    <location>
        <begin position="1500"/>
        <end position="1598"/>
    </location>
</feature>
<dbReference type="InterPro" id="IPR054160">
    <property type="entry name" value="MrkD_recept-bd"/>
</dbReference>
<evidence type="ECO:0000313" key="2">
    <source>
        <dbReference type="EMBL" id="MBC2381032.1"/>
    </source>
</evidence>
<gene>
    <name evidence="2" type="ORF">HF209_08740</name>
    <name evidence="3" type="ORF">HF257_19790</name>
</gene>
<dbReference type="Proteomes" id="UP000520513">
    <property type="component" value="Unassembled WGS sequence"/>
</dbReference>
<comment type="caution">
    <text evidence="3">The sequence shown here is derived from an EMBL/GenBank/DDBJ whole genome shotgun (WGS) entry which is preliminary data.</text>
</comment>
<sequence length="1624" mass="173713">MAKKKAPKAPLLPPIFIPDMEPVFEGDTEGAAGGIGLRNVESPLVVYLINPKDGVGAGSIATLYWTNRNVPVASTPIREEDTDQALIPLTVPQHNVVEFWANPVYAKLRRSGGGNTSETEEIKVRVRLNRPGGDPGPGPGHKGLMYEIPPGVVLNGVSEAVAQAGVKITVRYWQYMRPYDLIRLVWGSRTVEHRVLPGEEGRDIVVNVDYETIKAAGNNPLTRVAYQVRDAGGNLPAEGARWSVSAWIDVHLSEVRPEAPWLAYPDTHPNRIDLSELGSWDVEVQIWVTSAETGAFSHVTLIWDGKDSEGNPIPHTAIKPLVGPGLYTFTVDNALVEAIADGTASVHALYQRAGGEQPSQKLYLDIFGQVIRWPAPKIREDLGGHLDPAFNATVYFPLQESWSKDGLIEVVFRVSSPDNSIEFRMGREVDDVAPTPAGELEFTVPETEVKRFEGHLVDVFYAFTRKGSHKPQESLRLQIVVGVLVRTMPVPIIAKAIAGQLNPDDITDYAKVFSTYTETLRSDWIRMFWIGRRARTEVPVQVAVSGTTTEHDIDKSYLTNNLNETVAVFYSLKRGTELPRYSQITELLISRTLSDLLAPTLLGADVTGPNTAELEPLKVQTGTQLVVTYTGMRDEDSIKVTVVGTSNGGSPDIPAKFGNQTVGMVEFDFTAQAIAANIRSQATTLKFHYVVTRAGTPKTSATLTVTVKPIPMAELAKTVIKLNEANATTKVLDLSTFTGNATAHVGIWPFIFNTRPVWLRFLGKTASNVTHDHLLFNGAGSSAVNSNWISTGKIEWPLPRTYLEELGNNTTLMVELKAAFSASKVEAEAVAFPLVQYTVNTIQMPVEFPVPKLTPATVTGATTATLAPLNAQAGGTVSVQFTPMYTTDKIKVTMVGTAGAGSPVIAEKNGLASGVQTFDIPKTAIAANIGNANKTFTLKYDVTRNGVTRASTVLTVTVTPIPQAELLKTVMQILQANQATKVLDLSTVTAGATTRVGVWPFITSTFPVWLKLTGQKNDGTAITPIVVWNGAGGAAVNPNWIAAGFLDGTIAYNSLKDLGHGKKLTMAFKAAMSTSKVEADAIVFPEVEYTIDSLPAQFPVPKLTPATVTGATTATMAPLDAQAGGTASVAFTPMYTTDKIKVTMVGTAGAGSPVIAEKNGLASGVQTFDIPKTAIAANIGNANKTFTLKYEVTRGGVTRPSATLTVTVTPIPVTELQKTVLRINQANQTTKILDLSAVTSGGTLHVGSWPFIAQSQPVAMVLSGFKENNAVHNRTVWTLPNNAVTAGWFNNGFYEELIPASYFSELGRNKTLSLLFKVSLNGTTVEANAITLTAVNYTIADTRPPSLSIAPTVNEADPYNNALSLLKPINGVTVVVPHYAGMWVGDDITLVWGGGSTGSQGEKVTSLGAQSISVPQSVITQSIGKTLNFSYNVKRDGGTVASPASPTLSIAVQNPILTGTVRFSSGTTSYYKVTPTSTQVSVPSGTPNNTVVAQTNQLAASAETRGTGTNWNMGNVNLIGPQPSTASNIFPTNVKGIGMRFVRYTIPTNSSDYFNGGGLGPNTNGEASNGVNPLQRRMHVEFIKVGPVTSGTIAAGYIMQRVAGSNRLHFLGVQLMSAITFTAT</sequence>
<dbReference type="Gene3D" id="2.60.40.3310">
    <property type="match status" value="1"/>
</dbReference>
<evidence type="ECO:0000313" key="5">
    <source>
        <dbReference type="Proteomes" id="UP000534677"/>
    </source>
</evidence>
<organism evidence="3 4">
    <name type="scientific">Pseudomonas cremoris</name>
    <dbReference type="NCBI Taxonomy" id="2724178"/>
    <lineage>
        <taxon>Bacteria</taxon>
        <taxon>Pseudomonadati</taxon>
        <taxon>Pseudomonadota</taxon>
        <taxon>Gammaproteobacteria</taxon>
        <taxon>Pseudomonadales</taxon>
        <taxon>Pseudomonadaceae</taxon>
        <taxon>Pseudomonas</taxon>
    </lineage>
</organism>